<evidence type="ECO:0000256" key="2">
    <source>
        <dbReference type="ARBA" id="ARBA00001946"/>
    </source>
</evidence>
<reference evidence="8 9" key="1">
    <citation type="submission" date="2018-10" db="EMBL/GenBank/DDBJ databases">
        <authorList>
            <person name="Li J."/>
        </authorList>
    </citation>
    <scope>NUCLEOTIDE SEQUENCE [LARGE SCALE GENOMIC DNA]</scope>
    <source>
        <strain evidence="8 9">JCM 11654</strain>
    </source>
</reference>
<dbReference type="PROSITE" id="PS00629">
    <property type="entry name" value="IMP_1"/>
    <property type="match status" value="1"/>
</dbReference>
<dbReference type="CDD" id="cd01639">
    <property type="entry name" value="IMPase"/>
    <property type="match status" value="1"/>
</dbReference>
<dbReference type="GO" id="GO:0046872">
    <property type="term" value="F:metal ion binding"/>
    <property type="evidence" value="ECO:0007669"/>
    <property type="project" value="UniProtKB-KW"/>
</dbReference>
<evidence type="ECO:0000256" key="4">
    <source>
        <dbReference type="ARBA" id="ARBA00022801"/>
    </source>
</evidence>
<dbReference type="GO" id="GO:0008934">
    <property type="term" value="F:inositol monophosphate 1-phosphatase activity"/>
    <property type="evidence" value="ECO:0007669"/>
    <property type="project" value="InterPro"/>
</dbReference>
<feature type="binding site" evidence="6">
    <location>
        <position position="87"/>
    </location>
    <ligand>
        <name>Mg(2+)</name>
        <dbReference type="ChEBI" id="CHEBI:18420"/>
        <label>1</label>
        <note>catalytic</note>
    </ligand>
</feature>
<comment type="caution">
    <text evidence="8">The sequence shown here is derived from an EMBL/GenBank/DDBJ whole genome shotgun (WGS) entry which is preliminary data.</text>
</comment>
<evidence type="ECO:0000256" key="6">
    <source>
        <dbReference type="PIRSR" id="PIRSR600760-2"/>
    </source>
</evidence>
<comment type="cofactor">
    <cofactor evidence="2 6 7">
        <name>Mg(2+)</name>
        <dbReference type="ChEBI" id="CHEBI:18420"/>
    </cofactor>
</comment>
<keyword evidence="5 6" id="KW-0460">Magnesium</keyword>
<dbReference type="OrthoDB" id="9772456at2"/>
<dbReference type="PANTHER" id="PTHR20854">
    <property type="entry name" value="INOSITOL MONOPHOSPHATASE"/>
    <property type="match status" value="1"/>
</dbReference>
<dbReference type="InterPro" id="IPR000760">
    <property type="entry name" value="Inositol_monophosphatase-like"/>
</dbReference>
<dbReference type="EC" id="3.1.3.25" evidence="7"/>
<comment type="similarity">
    <text evidence="7">Belongs to the inositol monophosphatase superfamily.</text>
</comment>
<accession>A0A3L7AFL3</accession>
<evidence type="ECO:0000256" key="1">
    <source>
        <dbReference type="ARBA" id="ARBA00001033"/>
    </source>
</evidence>
<dbReference type="GO" id="GO:0007165">
    <property type="term" value="P:signal transduction"/>
    <property type="evidence" value="ECO:0007669"/>
    <property type="project" value="TreeGrafter"/>
</dbReference>
<feature type="binding site" evidence="6">
    <location>
        <position position="88"/>
    </location>
    <ligand>
        <name>Mg(2+)</name>
        <dbReference type="ChEBI" id="CHEBI:18420"/>
        <label>1</label>
        <note>catalytic</note>
    </ligand>
</feature>
<dbReference type="PRINTS" id="PR00377">
    <property type="entry name" value="IMPHPHTASES"/>
</dbReference>
<evidence type="ECO:0000256" key="3">
    <source>
        <dbReference type="ARBA" id="ARBA00022723"/>
    </source>
</evidence>
<dbReference type="Gene3D" id="3.30.540.10">
    <property type="entry name" value="Fructose-1,6-Bisphosphatase, subunit A, domain 1"/>
    <property type="match status" value="1"/>
</dbReference>
<dbReference type="PANTHER" id="PTHR20854:SF4">
    <property type="entry name" value="INOSITOL-1-MONOPHOSPHATASE-RELATED"/>
    <property type="match status" value="1"/>
</dbReference>
<sequence>MSTRELQDLARDIAVEAAALARARREEGVRIAQSKSSPEDIVTAADREVEAFVRSRLAELRPADGFFGEEGGAESGSSGLTWVVDPIDGTVNYAYGIPNYAVSVAVVEGEADPHTWTGLAGAVVNPASGETYLGARGEGATLNGRTLHRGDVHVDLNLALVATGFSYSAERRMWQTGIMQQMMGRVRDYRRMGAASLDGVGVAAGYTDVYYEVGTKPWDHAAATIIAREAGIRVEGIRGAAPGAELVLGALPSLFDEVHDLLIEFGIEG</sequence>
<dbReference type="RefSeq" id="WP_030149261.1">
    <property type="nucleotide sequence ID" value="NZ_RCUY01000015.1"/>
</dbReference>
<keyword evidence="3 6" id="KW-0479">Metal-binding</keyword>
<feature type="binding site" evidence="6">
    <location>
        <position position="219"/>
    </location>
    <ligand>
        <name>Mg(2+)</name>
        <dbReference type="ChEBI" id="CHEBI:18420"/>
        <label>1</label>
        <note>catalytic</note>
    </ligand>
</feature>
<dbReference type="Proteomes" id="UP000269438">
    <property type="component" value="Unassembled WGS sequence"/>
</dbReference>
<dbReference type="AlphaFoldDB" id="A0A3L7AFL3"/>
<keyword evidence="9" id="KW-1185">Reference proteome</keyword>
<proteinExistence type="inferred from homology"/>
<evidence type="ECO:0000256" key="7">
    <source>
        <dbReference type="RuleBase" id="RU364068"/>
    </source>
</evidence>
<protein>
    <recommendedName>
        <fullName evidence="7">Inositol-1-monophosphatase</fullName>
        <ecNumber evidence="7">3.1.3.25</ecNumber>
    </recommendedName>
</protein>
<feature type="binding site" evidence="6">
    <location>
        <position position="85"/>
    </location>
    <ligand>
        <name>Mg(2+)</name>
        <dbReference type="ChEBI" id="CHEBI:18420"/>
        <label>1</label>
        <note>catalytic</note>
    </ligand>
</feature>
<evidence type="ECO:0000256" key="5">
    <source>
        <dbReference type="ARBA" id="ARBA00022842"/>
    </source>
</evidence>
<dbReference type="Gene3D" id="3.40.190.80">
    <property type="match status" value="1"/>
</dbReference>
<gene>
    <name evidence="8" type="ORF">D9V34_15525</name>
</gene>
<dbReference type="InterPro" id="IPR020583">
    <property type="entry name" value="Inositol_monoP_metal-BS"/>
</dbReference>
<feature type="binding site" evidence="6">
    <location>
        <position position="69"/>
    </location>
    <ligand>
        <name>Mg(2+)</name>
        <dbReference type="ChEBI" id="CHEBI:18420"/>
        <label>1</label>
        <note>catalytic</note>
    </ligand>
</feature>
<evidence type="ECO:0000313" key="9">
    <source>
        <dbReference type="Proteomes" id="UP000269438"/>
    </source>
</evidence>
<name>A0A3L7AFL3_9MICO</name>
<comment type="catalytic activity">
    <reaction evidence="1 7">
        <text>a myo-inositol phosphate + H2O = myo-inositol + phosphate</text>
        <dbReference type="Rhea" id="RHEA:24056"/>
        <dbReference type="ChEBI" id="CHEBI:15377"/>
        <dbReference type="ChEBI" id="CHEBI:17268"/>
        <dbReference type="ChEBI" id="CHEBI:43474"/>
        <dbReference type="ChEBI" id="CHEBI:84139"/>
        <dbReference type="EC" id="3.1.3.25"/>
    </reaction>
</comment>
<dbReference type="SUPFAM" id="SSF56655">
    <property type="entry name" value="Carbohydrate phosphatase"/>
    <property type="match status" value="1"/>
</dbReference>
<organism evidence="8 9">
    <name type="scientific">Mycetocola lacteus</name>
    <dbReference type="NCBI Taxonomy" id="76637"/>
    <lineage>
        <taxon>Bacteria</taxon>
        <taxon>Bacillati</taxon>
        <taxon>Actinomycetota</taxon>
        <taxon>Actinomycetes</taxon>
        <taxon>Micrococcales</taxon>
        <taxon>Microbacteriaceae</taxon>
        <taxon>Mycetocola</taxon>
    </lineage>
</organism>
<evidence type="ECO:0000313" key="8">
    <source>
        <dbReference type="EMBL" id="RLP79213.1"/>
    </source>
</evidence>
<dbReference type="Pfam" id="PF00459">
    <property type="entry name" value="Inositol_P"/>
    <property type="match status" value="1"/>
</dbReference>
<keyword evidence="4 7" id="KW-0378">Hydrolase</keyword>
<dbReference type="EMBL" id="RCUY01000015">
    <property type="protein sequence ID" value="RLP79213.1"/>
    <property type="molecule type" value="Genomic_DNA"/>
</dbReference>
<dbReference type="GO" id="GO:0006020">
    <property type="term" value="P:inositol metabolic process"/>
    <property type="evidence" value="ECO:0007669"/>
    <property type="project" value="TreeGrafter"/>
</dbReference>
<dbReference type="InterPro" id="IPR033942">
    <property type="entry name" value="IMPase"/>
</dbReference>